<dbReference type="Proteomes" id="UP000318017">
    <property type="component" value="Chromosome"/>
</dbReference>
<keyword evidence="1" id="KW-0732">Signal</keyword>
<gene>
    <name evidence="2" type="ORF">Q31a_44810</name>
</gene>
<dbReference type="OrthoDB" id="233246at2"/>
<dbReference type="InterPro" id="IPR011487">
    <property type="entry name" value="DUF1598"/>
</dbReference>
<proteinExistence type="predicted"/>
<dbReference type="EMBL" id="CP036298">
    <property type="protein sequence ID" value="QDV26109.1"/>
    <property type="molecule type" value="Genomic_DNA"/>
</dbReference>
<feature type="signal peptide" evidence="1">
    <location>
        <begin position="1"/>
        <end position="35"/>
    </location>
</feature>
<evidence type="ECO:0000313" key="3">
    <source>
        <dbReference type="Proteomes" id="UP000318017"/>
    </source>
</evidence>
<dbReference type="RefSeq" id="WP_145082009.1">
    <property type="nucleotide sequence ID" value="NZ_CP036298.1"/>
</dbReference>
<keyword evidence="3" id="KW-1185">Reference proteome</keyword>
<sequence precursor="true">MINRLFTQSNYQFVRRTCAAIVVTSLCLVSQPVQAQFGFGLNNRTGVVGGVSIDAEGVVQAASVEQRGGILQQLRKTVGVPTDGMEAKTELRMISLTKLQAEIQKAMTAGQPLPDEVLYLAGLQRVQYVFVYPEQQDIVLAGPAEGWVVRQDATVVGATTGRPVLQLEDLLVALRTTEASRQHPISVSIEPTAEGQQRLTALLRQVRPGPGFNPAAIEPAMREAFGPQQVKLTTVASNSRMAQTLVAADYEMKRLAMNLEPAPVTGMPSYMTMIRNTGKPEGNQPRWWMACDYDAIAHSEDMLAWKISGLGIKAMTEDEYVDTLGNRTGTGKANKVAQRWADLFTAKFEELCGFNAAFGDLRNVMDLNIVATVIAGHQLEQLAGCDLSLLVGSDNSLETPQWHTPKTISPECSFVRGQAGWTVSASGGVDINPWKIVSQKSAASDAVKSVRTQAEATDNSKWWWN</sequence>
<evidence type="ECO:0000313" key="2">
    <source>
        <dbReference type="EMBL" id="QDV26109.1"/>
    </source>
</evidence>
<protein>
    <recommendedName>
        <fullName evidence="4">DUF1598 domain-containing protein</fullName>
    </recommendedName>
</protein>
<evidence type="ECO:0000256" key="1">
    <source>
        <dbReference type="SAM" id="SignalP"/>
    </source>
</evidence>
<dbReference type="AlphaFoldDB" id="A0A518GBY9"/>
<reference evidence="2 3" key="1">
    <citation type="submission" date="2019-02" db="EMBL/GenBank/DDBJ databases">
        <title>Deep-cultivation of Planctomycetes and their phenomic and genomic characterization uncovers novel biology.</title>
        <authorList>
            <person name="Wiegand S."/>
            <person name="Jogler M."/>
            <person name="Boedeker C."/>
            <person name="Pinto D."/>
            <person name="Vollmers J."/>
            <person name="Rivas-Marin E."/>
            <person name="Kohn T."/>
            <person name="Peeters S.H."/>
            <person name="Heuer A."/>
            <person name="Rast P."/>
            <person name="Oberbeckmann S."/>
            <person name="Bunk B."/>
            <person name="Jeske O."/>
            <person name="Meyerdierks A."/>
            <person name="Storesund J.E."/>
            <person name="Kallscheuer N."/>
            <person name="Luecker S."/>
            <person name="Lage O.M."/>
            <person name="Pohl T."/>
            <person name="Merkel B.J."/>
            <person name="Hornburger P."/>
            <person name="Mueller R.-W."/>
            <person name="Bruemmer F."/>
            <person name="Labrenz M."/>
            <person name="Spormann A.M."/>
            <person name="Op den Camp H."/>
            <person name="Overmann J."/>
            <person name="Amann R."/>
            <person name="Jetten M.S.M."/>
            <person name="Mascher T."/>
            <person name="Medema M.H."/>
            <person name="Devos D.P."/>
            <person name="Kaster A.-K."/>
            <person name="Ovreas L."/>
            <person name="Rohde M."/>
            <person name="Galperin M.Y."/>
            <person name="Jogler C."/>
        </authorList>
    </citation>
    <scope>NUCLEOTIDE SEQUENCE [LARGE SCALE GENOMIC DNA]</scope>
    <source>
        <strain evidence="2 3">Q31a</strain>
    </source>
</reference>
<accession>A0A518GBY9</accession>
<name>A0A518GBY9_9BACT</name>
<dbReference type="KEGG" id="ahel:Q31a_44810"/>
<feature type="chain" id="PRO_5022016387" description="DUF1598 domain-containing protein" evidence="1">
    <location>
        <begin position="36"/>
        <end position="465"/>
    </location>
</feature>
<dbReference type="Pfam" id="PF07643">
    <property type="entry name" value="DUF1598"/>
    <property type="match status" value="1"/>
</dbReference>
<evidence type="ECO:0008006" key="4">
    <source>
        <dbReference type="Google" id="ProtNLM"/>
    </source>
</evidence>
<organism evidence="2 3">
    <name type="scientific">Aureliella helgolandensis</name>
    <dbReference type="NCBI Taxonomy" id="2527968"/>
    <lineage>
        <taxon>Bacteria</taxon>
        <taxon>Pseudomonadati</taxon>
        <taxon>Planctomycetota</taxon>
        <taxon>Planctomycetia</taxon>
        <taxon>Pirellulales</taxon>
        <taxon>Pirellulaceae</taxon>
        <taxon>Aureliella</taxon>
    </lineage>
</organism>